<proteinExistence type="predicted"/>
<dbReference type="EMBL" id="JBHFEH010000051">
    <property type="protein sequence ID" value="KAL2050153.1"/>
    <property type="molecule type" value="Genomic_DNA"/>
</dbReference>
<reference evidence="2 3" key="1">
    <citation type="submission" date="2024-09" db="EMBL/GenBank/DDBJ databases">
        <title>Rethinking Asexuality: The Enigmatic Case of Functional Sexual Genes in Lepraria (Stereocaulaceae).</title>
        <authorList>
            <person name="Doellman M."/>
            <person name="Sun Y."/>
            <person name="Barcenas-Pena A."/>
            <person name="Lumbsch H.T."/>
            <person name="Grewe F."/>
        </authorList>
    </citation>
    <scope>NUCLEOTIDE SEQUENCE [LARGE SCALE GENOMIC DNA]</scope>
    <source>
        <strain evidence="2 3">Grewe 0041</strain>
    </source>
</reference>
<dbReference type="PANTHER" id="PTHR47843">
    <property type="entry name" value="BTB DOMAIN-CONTAINING PROTEIN-RELATED"/>
    <property type="match status" value="1"/>
</dbReference>
<dbReference type="InterPro" id="IPR011333">
    <property type="entry name" value="SKP1/BTB/POZ_sf"/>
</dbReference>
<gene>
    <name evidence="2" type="ORF">ABVK25_009514</name>
</gene>
<evidence type="ECO:0000259" key="1">
    <source>
        <dbReference type="PROSITE" id="PS50097"/>
    </source>
</evidence>
<dbReference type="InterPro" id="IPR000210">
    <property type="entry name" value="BTB/POZ_dom"/>
</dbReference>
<dbReference type="Pfam" id="PF00651">
    <property type="entry name" value="BTB"/>
    <property type="match status" value="1"/>
</dbReference>
<dbReference type="Gene3D" id="3.30.710.10">
    <property type="entry name" value="Potassium Channel Kv1.1, Chain A"/>
    <property type="match status" value="1"/>
</dbReference>
<evidence type="ECO:0000313" key="2">
    <source>
        <dbReference type="EMBL" id="KAL2050153.1"/>
    </source>
</evidence>
<keyword evidence="3" id="KW-1185">Reference proteome</keyword>
<dbReference type="PROSITE" id="PS50097">
    <property type="entry name" value="BTB"/>
    <property type="match status" value="1"/>
</dbReference>
<evidence type="ECO:0000313" key="3">
    <source>
        <dbReference type="Proteomes" id="UP001590951"/>
    </source>
</evidence>
<sequence>MRSRYLETVHIIVDPEKQDFSVHKSLLCQRSKFFHAAFNGCFAETSKCTIELLEEDSAIFDIVLITWLYEGQLTEPQNGRTSSVMSPCSSTSSFPVTSSVYETCGRSFNKSLQEGEWSDSVPNRPHLHGYTAKLTFAEDYGGYIRPASDHQLRFILRQAQRGFSYMPRISLGPGQGILQK</sequence>
<name>A0ABR4B2Z8_9LECA</name>
<dbReference type="CDD" id="cd18186">
    <property type="entry name" value="BTB_POZ_ZBTB_KLHL-like"/>
    <property type="match status" value="1"/>
</dbReference>
<organism evidence="2 3">
    <name type="scientific">Lepraria finkii</name>
    <dbReference type="NCBI Taxonomy" id="1340010"/>
    <lineage>
        <taxon>Eukaryota</taxon>
        <taxon>Fungi</taxon>
        <taxon>Dikarya</taxon>
        <taxon>Ascomycota</taxon>
        <taxon>Pezizomycotina</taxon>
        <taxon>Lecanoromycetes</taxon>
        <taxon>OSLEUM clade</taxon>
        <taxon>Lecanoromycetidae</taxon>
        <taxon>Lecanorales</taxon>
        <taxon>Lecanorineae</taxon>
        <taxon>Stereocaulaceae</taxon>
        <taxon>Lepraria</taxon>
    </lineage>
</organism>
<protein>
    <recommendedName>
        <fullName evidence="1">BTB domain-containing protein</fullName>
    </recommendedName>
</protein>
<comment type="caution">
    <text evidence="2">The sequence shown here is derived from an EMBL/GenBank/DDBJ whole genome shotgun (WGS) entry which is preliminary data.</text>
</comment>
<feature type="domain" description="BTB" evidence="1">
    <location>
        <begin position="7"/>
        <end position="77"/>
    </location>
</feature>
<accession>A0ABR4B2Z8</accession>
<dbReference type="PANTHER" id="PTHR47843:SF6">
    <property type="entry name" value="BTB DOMAIN-CONTAINING PROTEIN"/>
    <property type="match status" value="1"/>
</dbReference>
<dbReference type="Proteomes" id="UP001590951">
    <property type="component" value="Unassembled WGS sequence"/>
</dbReference>
<dbReference type="SUPFAM" id="SSF54695">
    <property type="entry name" value="POZ domain"/>
    <property type="match status" value="1"/>
</dbReference>